<accession>A0ABV1M2T9</accession>
<evidence type="ECO:0000313" key="3">
    <source>
        <dbReference type="Proteomes" id="UP001433638"/>
    </source>
</evidence>
<dbReference type="PANTHER" id="PTHR35862">
    <property type="entry name" value="FELS-2 PROPHAGE PROTEIN"/>
    <property type="match status" value="1"/>
</dbReference>
<dbReference type="EMBL" id="JBEFLD010000004">
    <property type="protein sequence ID" value="MEQ6290536.1"/>
    <property type="molecule type" value="Genomic_DNA"/>
</dbReference>
<sequence length="288" mass="30834">MIDLTQLPAPAVIEELDFETIYASKLARFQSLYPDYSAALESDPVVKLLELAAYDEMMLRARINDAAKATMLAYATGTDLENRAADYGVSRLLVTPADPDANPPAEAVWEDDDRLRYRCQLALEGLSVAGSRGAYLFHTLTASANVLDANIVSPEGGLVRAYILDQRGNGVPDQALLDTVLAALSSETVIPLCDSVQVVAGQPREFAVTATIEFEAGLIAATGGIPAAQARLESMLADRRKLAGLVSLDDIYGALKTTGIRRIRLTSPTVDIECGEGQFPQCTAINLS</sequence>
<dbReference type="RefSeq" id="WP_349586120.1">
    <property type="nucleotide sequence ID" value="NZ_JBEFLD010000004.1"/>
</dbReference>
<keyword evidence="3" id="KW-1185">Reference proteome</keyword>
<evidence type="ECO:0000313" key="2">
    <source>
        <dbReference type="EMBL" id="MEQ6290536.1"/>
    </source>
</evidence>
<dbReference type="PANTHER" id="PTHR35862:SF1">
    <property type="entry name" value="FELS-2 PROPHAGE PROTEIN"/>
    <property type="match status" value="1"/>
</dbReference>
<gene>
    <name evidence="2" type="ORF">ABNW52_07905</name>
</gene>
<name>A0ABV1M2T9_9NEIS</name>
<organism evidence="2 3">
    <name type="scientific">Vogesella oryzagri</name>
    <dbReference type="NCBI Taxonomy" id="3160864"/>
    <lineage>
        <taxon>Bacteria</taxon>
        <taxon>Pseudomonadati</taxon>
        <taxon>Pseudomonadota</taxon>
        <taxon>Betaproteobacteria</taxon>
        <taxon>Neisseriales</taxon>
        <taxon>Chromobacteriaceae</taxon>
        <taxon>Vogesella</taxon>
    </lineage>
</organism>
<dbReference type="Proteomes" id="UP001433638">
    <property type="component" value="Unassembled WGS sequence"/>
</dbReference>
<dbReference type="PIRSF" id="PIRSF020481">
    <property type="entry name" value="BAP"/>
    <property type="match status" value="1"/>
</dbReference>
<comment type="caution">
    <text evidence="2">The sequence shown here is derived from an EMBL/GenBank/DDBJ whole genome shotgun (WGS) entry which is preliminary data.</text>
</comment>
<dbReference type="InterPro" id="IPR014507">
    <property type="entry name" value="Baseplate_assembly_J_pred"/>
</dbReference>
<feature type="domain" description="Baseplate J-like central" evidence="1">
    <location>
        <begin position="128"/>
        <end position="200"/>
    </location>
</feature>
<dbReference type="InterPro" id="IPR052726">
    <property type="entry name" value="Phage_Baseplate_Hub"/>
</dbReference>
<dbReference type="InterPro" id="IPR058531">
    <property type="entry name" value="Baseplate_J_M"/>
</dbReference>
<reference evidence="2" key="1">
    <citation type="submission" date="2024-06" db="EMBL/GenBank/DDBJ databases">
        <title>Genome sequence of Vogesella sp. MAHUQ-64.</title>
        <authorList>
            <person name="Huq M.A."/>
        </authorList>
    </citation>
    <scope>NUCLEOTIDE SEQUENCE</scope>
    <source>
        <strain evidence="2">MAHUQ-64</strain>
    </source>
</reference>
<evidence type="ECO:0000259" key="1">
    <source>
        <dbReference type="Pfam" id="PF26078"/>
    </source>
</evidence>
<protein>
    <submittedName>
        <fullName evidence="2">Baseplate J/gp47 family protein</fullName>
    </submittedName>
</protein>
<proteinExistence type="predicted"/>
<dbReference type="Pfam" id="PF26078">
    <property type="entry name" value="Baseplate_J_M"/>
    <property type="match status" value="1"/>
</dbReference>